<comment type="caution">
    <text evidence="1">The sequence shown here is derived from an EMBL/GenBank/DDBJ whole genome shotgun (WGS) entry which is preliminary data.</text>
</comment>
<protein>
    <submittedName>
        <fullName evidence="1">Uncharacterized protein</fullName>
    </submittedName>
</protein>
<proteinExistence type="predicted"/>
<dbReference type="STRING" id="1802362.A2806_01570"/>
<gene>
    <name evidence="1" type="ORF">A2806_01570</name>
</gene>
<accession>A0A1G2PL66</accession>
<reference evidence="1 2" key="1">
    <citation type="journal article" date="2016" name="Nat. Commun.">
        <title>Thousands of microbial genomes shed light on interconnected biogeochemical processes in an aquifer system.</title>
        <authorList>
            <person name="Anantharaman K."/>
            <person name="Brown C.T."/>
            <person name="Hug L.A."/>
            <person name="Sharon I."/>
            <person name="Castelle C.J."/>
            <person name="Probst A.J."/>
            <person name="Thomas B.C."/>
            <person name="Singh A."/>
            <person name="Wilkins M.J."/>
            <person name="Karaoz U."/>
            <person name="Brodie E.L."/>
            <person name="Williams K.H."/>
            <person name="Hubbard S.S."/>
            <person name="Banfield J.F."/>
        </authorList>
    </citation>
    <scope>NUCLEOTIDE SEQUENCE [LARGE SCALE GENOMIC DNA]</scope>
</reference>
<dbReference type="Proteomes" id="UP000177629">
    <property type="component" value="Unassembled WGS sequence"/>
</dbReference>
<name>A0A1G2PL66_9BACT</name>
<evidence type="ECO:0000313" key="2">
    <source>
        <dbReference type="Proteomes" id="UP000177629"/>
    </source>
</evidence>
<dbReference type="EMBL" id="MHSS01000001">
    <property type="protein sequence ID" value="OHA49013.1"/>
    <property type="molecule type" value="Genomic_DNA"/>
</dbReference>
<dbReference type="AlphaFoldDB" id="A0A1G2PL66"/>
<evidence type="ECO:0000313" key="1">
    <source>
        <dbReference type="EMBL" id="OHA49013.1"/>
    </source>
</evidence>
<organism evidence="1 2">
    <name type="scientific">Candidatus Terrybacteria bacterium RIFCSPHIGHO2_01_FULL_48_17</name>
    <dbReference type="NCBI Taxonomy" id="1802362"/>
    <lineage>
        <taxon>Bacteria</taxon>
        <taxon>Candidatus Terryibacteriota</taxon>
    </lineage>
</organism>
<sequence>MEKANNRKTFYGALEFTYRSLAAALRMELEKKVQRFTDYAMRMAQHELERSDSAFAAAKRPNRWLLDSSLAHTHYEGTKKHIALLRGITLGENSDHSRAIVLKATQFVEYMAEREVLMGKKTKARPRNA</sequence>